<organism evidence="3 4">
    <name type="scientific">Paenarthrobacter ureafaciens</name>
    <dbReference type="NCBI Taxonomy" id="37931"/>
    <lineage>
        <taxon>Bacteria</taxon>
        <taxon>Bacillati</taxon>
        <taxon>Actinomycetota</taxon>
        <taxon>Actinomycetes</taxon>
        <taxon>Micrococcales</taxon>
        <taxon>Micrococcaceae</taxon>
        <taxon>Paenarthrobacter</taxon>
    </lineage>
</organism>
<keyword evidence="4" id="KW-1185">Reference proteome</keyword>
<accession>A0AAX3EHZ2</accession>
<evidence type="ECO:0000256" key="1">
    <source>
        <dbReference type="SAM" id="Phobius"/>
    </source>
</evidence>
<protein>
    <submittedName>
        <fullName evidence="3">YgjV family protein</fullName>
    </submittedName>
</protein>
<dbReference type="AlphaFoldDB" id="A0AAX3EHZ2"/>
<feature type="transmembrane region" description="Helical" evidence="1">
    <location>
        <begin position="7"/>
        <end position="28"/>
    </location>
</feature>
<keyword evidence="1" id="KW-1133">Transmembrane helix</keyword>
<keyword evidence="1" id="KW-0812">Transmembrane</keyword>
<dbReference type="GeneID" id="79882981"/>
<proteinExistence type="predicted"/>
<name>A0AAX3EHZ2_PAEUR</name>
<dbReference type="InterPro" id="IPR058058">
    <property type="entry name" value="CBU_0592-like"/>
</dbReference>
<evidence type="ECO:0000313" key="4">
    <source>
        <dbReference type="Proteomes" id="UP001163293"/>
    </source>
</evidence>
<feature type="domain" description="CBU-0592-like" evidence="2">
    <location>
        <begin position="6"/>
        <end position="77"/>
    </location>
</feature>
<sequence>MELLWEVTGWAGAAAMLGAYLAVSMGWLQPGRKFQTVNLFGSCAFIINGTLHGAWPSVATNVAWFVISAVALYRMREKKPATAVVVEVPSRAPETGAQLIIPGAPAASVTAAA</sequence>
<keyword evidence="1" id="KW-0472">Membrane</keyword>
<dbReference type="Pfam" id="PF26604">
    <property type="entry name" value="CBU_0592"/>
    <property type="match status" value="1"/>
</dbReference>
<dbReference type="NCBIfam" id="NF047864">
    <property type="entry name" value="CBU_0592_membra"/>
    <property type="match status" value="1"/>
</dbReference>
<dbReference type="EMBL" id="CP101185">
    <property type="protein sequence ID" value="UYV97594.1"/>
    <property type="molecule type" value="Genomic_DNA"/>
</dbReference>
<reference evidence="3" key="1">
    <citation type="submission" date="2022-07" db="EMBL/GenBank/DDBJ databases">
        <authorList>
            <person name="Wu T."/>
        </authorList>
    </citation>
    <scope>NUCLEOTIDE SEQUENCE</scope>
    <source>
        <strain evidence="3">SD-1</strain>
    </source>
</reference>
<evidence type="ECO:0000259" key="2">
    <source>
        <dbReference type="Pfam" id="PF26604"/>
    </source>
</evidence>
<evidence type="ECO:0000313" key="3">
    <source>
        <dbReference type="EMBL" id="UYV97594.1"/>
    </source>
</evidence>
<gene>
    <name evidence="3" type="ORF">NL394_21630</name>
</gene>
<dbReference type="Proteomes" id="UP001163293">
    <property type="component" value="Chromosome"/>
</dbReference>
<dbReference type="RefSeq" id="WP_069696558.1">
    <property type="nucleotide sequence ID" value="NZ_CP014574.1"/>
</dbReference>
<feature type="transmembrane region" description="Helical" evidence="1">
    <location>
        <begin position="54"/>
        <end position="73"/>
    </location>
</feature>